<dbReference type="GO" id="GO:0006952">
    <property type="term" value="P:defense response"/>
    <property type="evidence" value="ECO:0007669"/>
    <property type="project" value="UniProtKB-KW"/>
</dbReference>
<dbReference type="Pfam" id="PF00931">
    <property type="entry name" value="NB-ARC"/>
    <property type="match status" value="1"/>
</dbReference>
<feature type="domain" description="TIR" evidence="8">
    <location>
        <begin position="9"/>
        <end position="173"/>
    </location>
</feature>
<dbReference type="Gene3D" id="1.10.8.430">
    <property type="entry name" value="Helical domain of apoptotic protease-activating factors"/>
    <property type="match status" value="1"/>
</dbReference>
<dbReference type="InterPro" id="IPR002182">
    <property type="entry name" value="NB-ARC"/>
</dbReference>
<dbReference type="PANTHER" id="PTHR11017">
    <property type="entry name" value="LEUCINE-RICH REPEAT-CONTAINING PROTEIN"/>
    <property type="match status" value="1"/>
</dbReference>
<dbReference type="PANTHER" id="PTHR11017:SF588">
    <property type="entry name" value="TIR DOMAIN-CONTAINING PROTEIN"/>
    <property type="match status" value="1"/>
</dbReference>
<dbReference type="GO" id="GO:0061809">
    <property type="term" value="F:NAD+ nucleosidase activity, cyclic ADP-ribose generating"/>
    <property type="evidence" value="ECO:0007669"/>
    <property type="project" value="UniProtKB-EC"/>
</dbReference>
<dbReference type="FunFam" id="1.10.8.430:FF:000002">
    <property type="entry name" value="Disease resistance protein (TIR-NBS-LRR class)"/>
    <property type="match status" value="1"/>
</dbReference>
<comment type="catalytic activity">
    <reaction evidence="7">
        <text>NAD(+) + H2O = ADP-D-ribose + nicotinamide + H(+)</text>
        <dbReference type="Rhea" id="RHEA:16301"/>
        <dbReference type="ChEBI" id="CHEBI:15377"/>
        <dbReference type="ChEBI" id="CHEBI:15378"/>
        <dbReference type="ChEBI" id="CHEBI:17154"/>
        <dbReference type="ChEBI" id="CHEBI:57540"/>
        <dbReference type="ChEBI" id="CHEBI:57967"/>
        <dbReference type="EC" id="3.2.2.6"/>
    </reaction>
    <physiologicalReaction direction="left-to-right" evidence="7">
        <dbReference type="Rhea" id="RHEA:16302"/>
    </physiologicalReaction>
</comment>
<dbReference type="Pfam" id="PF01582">
    <property type="entry name" value="TIR"/>
    <property type="match status" value="1"/>
</dbReference>
<organism evidence="9">
    <name type="scientific">Noccaea caerulescens</name>
    <name type="common">Alpine penny-cress</name>
    <name type="synonym">Thlaspi caerulescens</name>
    <dbReference type="NCBI Taxonomy" id="107243"/>
    <lineage>
        <taxon>Eukaryota</taxon>
        <taxon>Viridiplantae</taxon>
        <taxon>Streptophyta</taxon>
        <taxon>Embryophyta</taxon>
        <taxon>Tracheophyta</taxon>
        <taxon>Spermatophyta</taxon>
        <taxon>Magnoliopsida</taxon>
        <taxon>eudicotyledons</taxon>
        <taxon>Gunneridae</taxon>
        <taxon>Pentapetalae</taxon>
        <taxon>rosids</taxon>
        <taxon>malvids</taxon>
        <taxon>Brassicales</taxon>
        <taxon>Brassicaceae</taxon>
        <taxon>Coluteocarpeae</taxon>
        <taxon>Noccaea</taxon>
    </lineage>
</organism>
<dbReference type="Gene3D" id="3.40.50.10140">
    <property type="entry name" value="Toll/interleukin-1 receptor homology (TIR) domain"/>
    <property type="match status" value="1"/>
</dbReference>
<dbReference type="SUPFAM" id="SSF52058">
    <property type="entry name" value="L domain-like"/>
    <property type="match status" value="1"/>
</dbReference>
<evidence type="ECO:0000256" key="3">
    <source>
        <dbReference type="ARBA" id="ARBA00022737"/>
    </source>
</evidence>
<evidence type="ECO:0000256" key="1">
    <source>
        <dbReference type="ARBA" id="ARBA00011982"/>
    </source>
</evidence>
<dbReference type="FunFam" id="3.80.10.10:FF:000386">
    <property type="entry name" value="Disease resistance protein RPS4"/>
    <property type="match status" value="1"/>
</dbReference>
<dbReference type="InterPro" id="IPR036390">
    <property type="entry name" value="WH_DNA-bd_sf"/>
</dbReference>
<proteinExistence type="predicted"/>
<dbReference type="InterPro" id="IPR000157">
    <property type="entry name" value="TIR_dom"/>
</dbReference>
<protein>
    <recommendedName>
        <fullName evidence="1">ADP-ribosyl cyclase/cyclic ADP-ribose hydrolase</fullName>
        <ecNumber evidence="1">3.2.2.6</ecNumber>
    </recommendedName>
</protein>
<keyword evidence="4" id="KW-0378">Hydrolase</keyword>
<dbReference type="GO" id="GO:0007165">
    <property type="term" value="P:signal transduction"/>
    <property type="evidence" value="ECO:0007669"/>
    <property type="project" value="InterPro"/>
</dbReference>
<accession>A0A1J3H866</accession>
<evidence type="ECO:0000256" key="6">
    <source>
        <dbReference type="ARBA" id="ARBA00023027"/>
    </source>
</evidence>
<name>A0A1J3H866_NOCCA</name>
<dbReference type="Gene3D" id="3.80.10.10">
    <property type="entry name" value="Ribonuclease Inhibitor"/>
    <property type="match status" value="2"/>
</dbReference>
<dbReference type="AlphaFoldDB" id="A0A1J3H866"/>
<dbReference type="SUPFAM" id="SSF46785">
    <property type="entry name" value="Winged helix' DNA-binding domain"/>
    <property type="match status" value="1"/>
</dbReference>
<evidence type="ECO:0000259" key="8">
    <source>
        <dbReference type="PROSITE" id="PS50104"/>
    </source>
</evidence>
<dbReference type="PRINTS" id="PR00364">
    <property type="entry name" value="DISEASERSIST"/>
</dbReference>
<dbReference type="PROSITE" id="PS50104">
    <property type="entry name" value="TIR"/>
    <property type="match status" value="1"/>
</dbReference>
<dbReference type="Pfam" id="PF23282">
    <property type="entry name" value="WHD_ROQ1"/>
    <property type="match status" value="1"/>
</dbReference>
<sequence length="1227" mass="140648">MAPSYPRNWSYDVFPSFRGEDVRVTFLSHFLKELERKLITAFKDSEIQKSRSIDPELKNAIRDSRIAVVIFSRNYASSSWCLNELLEIVNCQAKFGQMVIPVFYGLDPSHVRKQTGYFGKVFEETCLKNTEEVKFQWKKALTNVANLLGYHSVTWGNEATMIEAIANDLLNKLLLTPSKDFENFVGIEDHISKMSELLDLESEEVKMIGIWGSSGIGKTTIARVLFNRLSRHFQGRIYIDRRFVAKSMDIYSKNNPDDYNMKLHLQEKFLCKILDRRMIEVDHLGAVKGKLKDMKVLIFIDDLDDQVVLDTLVGGDEWFGPRSRIIVVTKDKQILRGHGIECVYEVGLPSEELALQMFCQNAFRQNSPPDGFMELASEVADRAGRLPLGLNLLGSSMRGRNEKYWVDMLPTLRKGLDGKIQKALRVSYDGLERKEYKALFRYIACFFNGDEVDTIKLMLADSEMNVNIGLETLIDKSLIHVLPLHEKNIVEMHSLVEEMGKEIVRDQSDEPGEREFVTDSKDVCEVLEDNTGTRKVRGISLDIYKTDELQIHKEAFKKMSNLRFVNLYTRKWDHNKEVKWHLHEDFNIFPPKLRHLGFDGYPMRRMPSNFRPENLVKLRMEGSKLEKLWKGVHSLTGLKNMDLMESTNLKEIPNLSMAKNLETLNTAYCSSLVELPSSIQHLSKLKEIDMSFCENLEILPTGMDLESLEQLSLKGCSKLKSFPDISGNISVLNLSETVIEELLPNLRLQNLVELQLCGMKSEKLWENVQPLAPLMAMLSPSLMRLFLSDIPTLVELPLSFQNLNNLEWLSITQCINLKTLPNGINFKSLDLLDLTGCSRLTSFPEISTNISELHLNETGIEEVPRCIEKFTNLSVLSMWECKHLKHVSLNISKLKHLEKVDFSDCGALTEVNLHDTPSAVAMAIATDTTSVTRTNLDEASPSFQEYKYTPNMIMLNFANCFNLNQEAFLETQTVLQELILPGEEMPSYFTHQTSGTSSSSLTIPLFPSFLSRPFVRVRVCAVLMSTSCANGVDIHVNCRFKGISGNISESFSHRHRFWAAHNDSHLFIMDCRFPLNKDNAPSLAELDYDHVDIQLQVSNRFFQREVDEHHEYSTFKWGVRILNDHSSAESGLGDPNTLPHVNDECHETEQGEECGDSLMEIERRMERMQVSIKLIRFIIHITARRCRRNEILKVLERTLKKTRRLDQRILMKAKSSVDKRGLPFNEK</sequence>
<evidence type="ECO:0000256" key="4">
    <source>
        <dbReference type="ARBA" id="ARBA00022801"/>
    </source>
</evidence>
<dbReference type="InterPro" id="IPR058192">
    <property type="entry name" value="WHD_ROQ1-like"/>
</dbReference>
<keyword evidence="6" id="KW-0520">NAD</keyword>
<keyword evidence="3" id="KW-0677">Repeat</keyword>
<dbReference type="Gene3D" id="3.40.50.300">
    <property type="entry name" value="P-loop containing nucleotide triphosphate hydrolases"/>
    <property type="match status" value="1"/>
</dbReference>
<dbReference type="InterPro" id="IPR035897">
    <property type="entry name" value="Toll_tir_struct_dom_sf"/>
</dbReference>
<dbReference type="InterPro" id="IPR032675">
    <property type="entry name" value="LRR_dom_sf"/>
</dbReference>
<evidence type="ECO:0000256" key="5">
    <source>
        <dbReference type="ARBA" id="ARBA00022821"/>
    </source>
</evidence>
<dbReference type="InterPro" id="IPR011713">
    <property type="entry name" value="Leu-rich_rpt_3"/>
</dbReference>
<evidence type="ECO:0000256" key="2">
    <source>
        <dbReference type="ARBA" id="ARBA00022614"/>
    </source>
</evidence>
<evidence type="ECO:0000313" key="9">
    <source>
        <dbReference type="EMBL" id="JAU62884.1"/>
    </source>
</evidence>
<evidence type="ECO:0000256" key="7">
    <source>
        <dbReference type="ARBA" id="ARBA00047304"/>
    </source>
</evidence>
<dbReference type="InterPro" id="IPR044974">
    <property type="entry name" value="Disease_R_plants"/>
</dbReference>
<dbReference type="EMBL" id="GEVL01014457">
    <property type="protein sequence ID" value="JAU62884.1"/>
    <property type="molecule type" value="Transcribed_RNA"/>
</dbReference>
<dbReference type="EC" id="3.2.2.6" evidence="1"/>
<dbReference type="SMART" id="SM00255">
    <property type="entry name" value="TIR"/>
    <property type="match status" value="1"/>
</dbReference>
<dbReference type="InterPro" id="IPR027417">
    <property type="entry name" value="P-loop_NTPase"/>
</dbReference>
<dbReference type="Pfam" id="PF07725">
    <property type="entry name" value="LRR_3"/>
    <property type="match status" value="1"/>
</dbReference>
<dbReference type="FunFam" id="3.40.50.10140:FF:000007">
    <property type="entry name" value="Disease resistance protein (TIR-NBS-LRR class)"/>
    <property type="match status" value="1"/>
</dbReference>
<dbReference type="GO" id="GO:0043531">
    <property type="term" value="F:ADP binding"/>
    <property type="evidence" value="ECO:0007669"/>
    <property type="project" value="InterPro"/>
</dbReference>
<keyword evidence="2" id="KW-0433">Leucine-rich repeat</keyword>
<dbReference type="SUPFAM" id="SSF52540">
    <property type="entry name" value="P-loop containing nucleoside triphosphate hydrolases"/>
    <property type="match status" value="1"/>
</dbReference>
<dbReference type="InterPro" id="IPR042197">
    <property type="entry name" value="Apaf_helical"/>
</dbReference>
<keyword evidence="5" id="KW-0611">Plant defense</keyword>
<gene>
    <name evidence="9" type="ORF">LE_TR4484_c0_g1_i1_g.14758</name>
</gene>
<dbReference type="SUPFAM" id="SSF52200">
    <property type="entry name" value="Toll/Interleukin receptor TIR domain"/>
    <property type="match status" value="1"/>
</dbReference>
<reference evidence="9" key="1">
    <citation type="submission" date="2016-07" db="EMBL/GenBank/DDBJ databases">
        <title>De novo transcriptome assembly of four accessions of the metal hyperaccumulator plant Noccaea caerulescens.</title>
        <authorList>
            <person name="Blande D."/>
            <person name="Halimaa P."/>
            <person name="Tervahauta A.I."/>
            <person name="Aarts M.G."/>
            <person name="Karenlampi S.O."/>
        </authorList>
    </citation>
    <scope>NUCLEOTIDE SEQUENCE</scope>
</reference>
<dbReference type="FunFam" id="3.40.50.300:FF:001002">
    <property type="entry name" value="Disease resistance protein (TIR-NBS-LRR class)"/>
    <property type="match status" value="1"/>
</dbReference>